<accession>A0A645ARW4</accession>
<name>A0A645ARW4_9ZZZZ</name>
<gene>
    <name evidence="1" type="ORF">SDC9_102604</name>
</gene>
<sequence length="255" mass="27099">MPRYKSVHTGPQIDSGVARALPGGEIDAALDSKVEIEFLDNIDFTNPVAQAGIGGMHGSVAYAVDRWKLISGTVSWSSNGLTLNGTIRQIREFSIGFPVVPSIEMHSGTATITYDDTTKYCDIISSGGVIKRPHLGIRGITDWAKIPTLDREITLRKCQKYYYRCSANYATGYAYAGVARFSIPLPVSMRVSSPSIVISGYLICNGSSEAMGSVLSSSGADTAVLTLSMNSGLASTFPLCAQPTSVEVIADLEGA</sequence>
<dbReference type="AlphaFoldDB" id="A0A645ARW4"/>
<dbReference type="EMBL" id="VSSQ01015446">
    <property type="protein sequence ID" value="MPM55807.1"/>
    <property type="molecule type" value="Genomic_DNA"/>
</dbReference>
<comment type="caution">
    <text evidence="1">The sequence shown here is derived from an EMBL/GenBank/DDBJ whole genome shotgun (WGS) entry which is preliminary data.</text>
</comment>
<evidence type="ECO:0000313" key="1">
    <source>
        <dbReference type="EMBL" id="MPM55807.1"/>
    </source>
</evidence>
<organism evidence="1">
    <name type="scientific">bioreactor metagenome</name>
    <dbReference type="NCBI Taxonomy" id="1076179"/>
    <lineage>
        <taxon>unclassified sequences</taxon>
        <taxon>metagenomes</taxon>
        <taxon>ecological metagenomes</taxon>
    </lineage>
</organism>
<protein>
    <submittedName>
        <fullName evidence="1">Uncharacterized protein</fullName>
    </submittedName>
</protein>
<proteinExistence type="predicted"/>
<reference evidence="1" key="1">
    <citation type="submission" date="2019-08" db="EMBL/GenBank/DDBJ databases">
        <authorList>
            <person name="Kucharzyk K."/>
            <person name="Murdoch R.W."/>
            <person name="Higgins S."/>
            <person name="Loffler F."/>
        </authorList>
    </citation>
    <scope>NUCLEOTIDE SEQUENCE</scope>
</reference>